<evidence type="ECO:0000313" key="1">
    <source>
        <dbReference type="EMBL" id="MBA4666436.1"/>
    </source>
</evidence>
<protein>
    <submittedName>
        <fullName evidence="1">Uncharacterized protein</fullName>
    </submittedName>
</protein>
<name>A0A7C9AG75_OPUST</name>
<sequence length="99" mass="11485">MRQRSYPHSALSIHCHSQSHWKLDWGELVHCPNLHPDSSAVLQQKIVSLCFEHSSQIHPMDHRPLIVCRFHDPHIQASTLSFVDLRAAPQYQTCEQDHT</sequence>
<dbReference type="AlphaFoldDB" id="A0A7C9AG75"/>
<organism evidence="1">
    <name type="scientific">Opuntia streptacantha</name>
    <name type="common">Prickly pear cactus</name>
    <name type="synonym">Opuntia cardona</name>
    <dbReference type="NCBI Taxonomy" id="393608"/>
    <lineage>
        <taxon>Eukaryota</taxon>
        <taxon>Viridiplantae</taxon>
        <taxon>Streptophyta</taxon>
        <taxon>Embryophyta</taxon>
        <taxon>Tracheophyta</taxon>
        <taxon>Spermatophyta</taxon>
        <taxon>Magnoliopsida</taxon>
        <taxon>eudicotyledons</taxon>
        <taxon>Gunneridae</taxon>
        <taxon>Pentapetalae</taxon>
        <taxon>Caryophyllales</taxon>
        <taxon>Cactineae</taxon>
        <taxon>Cactaceae</taxon>
        <taxon>Opuntioideae</taxon>
        <taxon>Opuntia</taxon>
    </lineage>
</organism>
<reference evidence="1" key="2">
    <citation type="submission" date="2020-07" db="EMBL/GenBank/DDBJ databases">
        <authorList>
            <person name="Vera ALvarez R."/>
            <person name="Arias-Moreno D.M."/>
            <person name="Jimenez-Jacinto V."/>
            <person name="Jimenez-Bremont J.F."/>
            <person name="Swaminathan K."/>
            <person name="Moose S.P."/>
            <person name="Guerrero-Gonzalez M.L."/>
            <person name="Marino-Ramirez L."/>
            <person name="Landsman D."/>
            <person name="Rodriguez-Kessler M."/>
            <person name="Delgado-Sanchez P."/>
        </authorList>
    </citation>
    <scope>NUCLEOTIDE SEQUENCE</scope>
    <source>
        <tissue evidence="1">Cladode</tissue>
    </source>
</reference>
<dbReference type="EMBL" id="GISG01231647">
    <property type="protein sequence ID" value="MBA4666436.1"/>
    <property type="molecule type" value="Transcribed_RNA"/>
</dbReference>
<proteinExistence type="predicted"/>
<accession>A0A7C9AG75</accession>
<reference evidence="1" key="1">
    <citation type="journal article" date="2013" name="J. Plant Res.">
        <title>Effect of fungi and light on seed germination of three Opuntia species from semiarid lands of central Mexico.</title>
        <authorList>
            <person name="Delgado-Sanchez P."/>
            <person name="Jimenez-Bremont J.F."/>
            <person name="Guerrero-Gonzalez Mde L."/>
            <person name="Flores J."/>
        </authorList>
    </citation>
    <scope>NUCLEOTIDE SEQUENCE</scope>
    <source>
        <tissue evidence="1">Cladode</tissue>
    </source>
</reference>